<comment type="caution">
    <text evidence="2">The sequence shown here is derived from an EMBL/GenBank/DDBJ whole genome shotgun (WGS) entry which is preliminary data.</text>
</comment>
<name>A0A438EML6_VITVI</name>
<sequence length="164" mass="18510">MASNGAWNLVELSNGVKAIGCKWVFKTKKNSLGNIEIYKARLVAKGFNQNERIDYKETFSPASKKDSLHIIMTLTAHFDLELQQMDVKTTFLKGNLEKKVYMKQPEGFSSSVCPKNDLEREQVKNIPYASIVGSLMYAQVCTRPNIAFVVGMLGRYQSNPDIDH</sequence>
<dbReference type="Proteomes" id="UP000288805">
    <property type="component" value="Unassembled WGS sequence"/>
</dbReference>
<accession>A0A438EML6</accession>
<feature type="domain" description="Reverse transcriptase Ty1/copia-type" evidence="1">
    <location>
        <begin position="5"/>
        <end position="110"/>
    </location>
</feature>
<dbReference type="Pfam" id="PF07727">
    <property type="entry name" value="RVT_2"/>
    <property type="match status" value="1"/>
</dbReference>
<organism evidence="2 3">
    <name type="scientific">Vitis vinifera</name>
    <name type="common">Grape</name>
    <dbReference type="NCBI Taxonomy" id="29760"/>
    <lineage>
        <taxon>Eukaryota</taxon>
        <taxon>Viridiplantae</taxon>
        <taxon>Streptophyta</taxon>
        <taxon>Embryophyta</taxon>
        <taxon>Tracheophyta</taxon>
        <taxon>Spermatophyta</taxon>
        <taxon>Magnoliopsida</taxon>
        <taxon>eudicotyledons</taxon>
        <taxon>Gunneridae</taxon>
        <taxon>Pentapetalae</taxon>
        <taxon>rosids</taxon>
        <taxon>Vitales</taxon>
        <taxon>Vitaceae</taxon>
        <taxon>Viteae</taxon>
        <taxon>Vitis</taxon>
    </lineage>
</organism>
<evidence type="ECO:0000259" key="1">
    <source>
        <dbReference type="Pfam" id="PF07727"/>
    </source>
</evidence>
<gene>
    <name evidence="2" type="primary">POLX_681</name>
    <name evidence="2" type="ORF">CK203_091243</name>
</gene>
<dbReference type="InterPro" id="IPR013103">
    <property type="entry name" value="RVT_2"/>
</dbReference>
<dbReference type="AlphaFoldDB" id="A0A438EML6"/>
<proteinExistence type="predicted"/>
<evidence type="ECO:0000313" key="2">
    <source>
        <dbReference type="EMBL" id="RVW48917.1"/>
    </source>
</evidence>
<dbReference type="EMBL" id="QGNW01001238">
    <property type="protein sequence ID" value="RVW48917.1"/>
    <property type="molecule type" value="Genomic_DNA"/>
</dbReference>
<reference evidence="2 3" key="1">
    <citation type="journal article" date="2018" name="PLoS Genet.">
        <title>Population sequencing reveals clonal diversity and ancestral inbreeding in the grapevine cultivar Chardonnay.</title>
        <authorList>
            <person name="Roach M.J."/>
            <person name="Johnson D.L."/>
            <person name="Bohlmann J."/>
            <person name="van Vuuren H.J."/>
            <person name="Jones S.J."/>
            <person name="Pretorius I.S."/>
            <person name="Schmidt S.A."/>
            <person name="Borneman A.R."/>
        </authorList>
    </citation>
    <scope>NUCLEOTIDE SEQUENCE [LARGE SCALE GENOMIC DNA]</scope>
    <source>
        <strain evidence="3">cv. Chardonnay</strain>
        <tissue evidence="2">Leaf</tissue>
    </source>
</reference>
<protein>
    <submittedName>
        <fullName evidence="2">Retrovirus-related Pol polyprotein from transposon TNT 1-94</fullName>
    </submittedName>
</protein>
<evidence type="ECO:0000313" key="3">
    <source>
        <dbReference type="Proteomes" id="UP000288805"/>
    </source>
</evidence>